<evidence type="ECO:0000259" key="5">
    <source>
        <dbReference type="SMART" id="SM00997"/>
    </source>
</evidence>
<reference evidence="6 7" key="1">
    <citation type="submission" date="2024-10" db="EMBL/GenBank/DDBJ databases">
        <authorList>
            <person name="Riesco R."/>
        </authorList>
    </citation>
    <scope>NUCLEOTIDE SEQUENCE [LARGE SCALE GENOMIC DNA]</scope>
    <source>
        <strain evidence="6 7">NCIMB 15449</strain>
    </source>
</reference>
<dbReference type="InterPro" id="IPR015878">
    <property type="entry name" value="Ado_hCys_hydrolase_NAD-bd"/>
</dbReference>
<dbReference type="Gene3D" id="3.40.50.1480">
    <property type="entry name" value="Adenosylhomocysteinase-like"/>
    <property type="match status" value="1"/>
</dbReference>
<evidence type="ECO:0000313" key="6">
    <source>
        <dbReference type="EMBL" id="MFH5207870.1"/>
    </source>
</evidence>
<dbReference type="SUPFAM" id="SSF51735">
    <property type="entry name" value="NAD(P)-binding Rossmann-fold domains"/>
    <property type="match status" value="1"/>
</dbReference>
<accession>A0ABW7JJD7</accession>
<sequence>MQDRVRAYYQAVVDVLPKSEHVHCISVNHTAPNSTLFVNAISKIVTVDAILAKPSSYDLPERRAIQNSLNKPIRKLDRDELKGSEWLTSLISETGAPARDIVLADIGGYFSPFIDTTAGLYSGRILGVLEGTENGALRYEANLPRSVPVMTVARSPLKLPEDHLVGAGVVFSVEAVLRELVQVLQTQRACVIGYGKIGRGVAEALRGRGVPTAVYDNDPVKRAEAAARGYQIYPSLTRAISNRSLVISATGKNAIGVRDLESLTPNAILATVTSADDELSFGSLQHVYDGYEVTDNLWQYVSKADPEKSFYLVGNGRPANFLHGAVLGPALELISGEKLAAIACLAQGKTKPDSRLIEVSHDLRKNVAEIWTQFFVPEL</sequence>
<dbReference type="Proteomes" id="UP001609175">
    <property type="component" value="Unassembled WGS sequence"/>
</dbReference>
<dbReference type="SMART" id="SM00997">
    <property type="entry name" value="AdoHcyase_NAD"/>
    <property type="match status" value="1"/>
</dbReference>
<evidence type="ECO:0000256" key="2">
    <source>
        <dbReference type="ARBA" id="ARBA00007122"/>
    </source>
</evidence>
<name>A0ABW7JJD7_9NOCA</name>
<keyword evidence="4" id="KW-0520">NAD</keyword>
<dbReference type="PANTHER" id="PTHR23420:SF0">
    <property type="entry name" value="ADENOSYLHOMOCYSTEINASE"/>
    <property type="match status" value="1"/>
</dbReference>
<dbReference type="InterPro" id="IPR036291">
    <property type="entry name" value="NAD(P)-bd_dom_sf"/>
</dbReference>
<dbReference type="PANTHER" id="PTHR23420">
    <property type="entry name" value="ADENOSYLHOMOCYSTEINASE"/>
    <property type="match status" value="1"/>
</dbReference>
<dbReference type="Gene3D" id="3.40.50.720">
    <property type="entry name" value="NAD(P)-binding Rossmann-like Domain"/>
    <property type="match status" value="1"/>
</dbReference>
<protein>
    <submittedName>
        <fullName evidence="6">NAD(P)-dependent oxidoreductase</fullName>
    </submittedName>
</protein>
<comment type="similarity">
    <text evidence="2">Belongs to the adenosylhomocysteinase family.</text>
</comment>
<comment type="caution">
    <text evidence="6">The sequence shown here is derived from an EMBL/GenBank/DDBJ whole genome shotgun (WGS) entry which is preliminary data.</text>
</comment>
<proteinExistence type="inferred from homology"/>
<comment type="cofactor">
    <cofactor evidence="1">
        <name>NAD(+)</name>
        <dbReference type="ChEBI" id="CHEBI:57540"/>
    </cofactor>
</comment>
<evidence type="ECO:0000313" key="7">
    <source>
        <dbReference type="Proteomes" id="UP001609175"/>
    </source>
</evidence>
<organism evidence="6 7">
    <name type="scientific">Antrihabitans spumae</name>
    <dbReference type="NCBI Taxonomy" id="3373370"/>
    <lineage>
        <taxon>Bacteria</taxon>
        <taxon>Bacillati</taxon>
        <taxon>Actinomycetota</taxon>
        <taxon>Actinomycetes</taxon>
        <taxon>Mycobacteriales</taxon>
        <taxon>Nocardiaceae</taxon>
        <taxon>Antrihabitans</taxon>
    </lineage>
</organism>
<dbReference type="RefSeq" id="WP_395113314.1">
    <property type="nucleotide sequence ID" value="NZ_JBIMSO010000030.1"/>
</dbReference>
<evidence type="ECO:0000256" key="3">
    <source>
        <dbReference type="ARBA" id="ARBA00022563"/>
    </source>
</evidence>
<dbReference type="Pfam" id="PF00670">
    <property type="entry name" value="AdoHcyase_NAD"/>
    <property type="match status" value="1"/>
</dbReference>
<evidence type="ECO:0000256" key="4">
    <source>
        <dbReference type="ARBA" id="ARBA00023027"/>
    </source>
</evidence>
<gene>
    <name evidence="6" type="ORF">ACHIPZ_06530</name>
</gene>
<feature type="domain" description="S-adenosyl-L-homocysteine hydrolase NAD binding" evidence="5">
    <location>
        <begin position="161"/>
        <end position="326"/>
    </location>
</feature>
<dbReference type="EMBL" id="JBIMSO010000030">
    <property type="protein sequence ID" value="MFH5207870.1"/>
    <property type="molecule type" value="Genomic_DNA"/>
</dbReference>
<evidence type="ECO:0000256" key="1">
    <source>
        <dbReference type="ARBA" id="ARBA00001911"/>
    </source>
</evidence>
<dbReference type="InterPro" id="IPR000043">
    <property type="entry name" value="Adenosylhomocysteinase-like"/>
</dbReference>
<keyword evidence="3" id="KW-0554">One-carbon metabolism</keyword>
<dbReference type="InterPro" id="IPR042172">
    <property type="entry name" value="Adenosylhomocyst_ase-like_sf"/>
</dbReference>